<dbReference type="PANTHER" id="PTHR34815:SF4">
    <property type="entry name" value="N-ACETYLTRANSFERASE DOMAIN-CONTAINING PROTEIN"/>
    <property type="match status" value="1"/>
</dbReference>
<dbReference type="Gene3D" id="3.40.630.30">
    <property type="match status" value="1"/>
</dbReference>
<dbReference type="SUPFAM" id="SSF55729">
    <property type="entry name" value="Acyl-CoA N-acyltransferases (Nat)"/>
    <property type="match status" value="1"/>
</dbReference>
<dbReference type="Proteomes" id="UP000011761">
    <property type="component" value="Unassembled WGS sequence"/>
</dbReference>
<dbReference type="InterPro" id="IPR053013">
    <property type="entry name" value="LAT"/>
</dbReference>
<dbReference type="STRING" id="717646.M2M4Q1"/>
<keyword evidence="3" id="KW-1185">Reference proteome</keyword>
<proteinExistence type="predicted"/>
<dbReference type="HOGENOM" id="CLU_038171_1_0_1"/>
<sequence>MDFTLPDKSSPDLRLVMATTEEHLAQQNANSEEWRGALSLEAYLRREDHLLNQALTQDGGLTPWMLVYQPPDGGPRHSLCGCESIKKKALVSTHGRVEDVVAHGIASVFCPPKYRGKGYAGRMMTELGKRLKTWQVAEGSHSAFSVLYSDIGKDFYAARGWQPFPSAHITLPPLATPRIDVEGIQTLQSEDLPNLCALDEKLLRIRLSKLKGSSRTTVALLPDVTTLNWHHAREDFVSTELHGGRPGFMDGGRGALVQTSSGSRVWCYWTRVWTNPQEEAPNTLHILRLVVEDEQYSSFEPASEQKAVELEDRDLMIKHALARLLCMAQLQAHASGMKEVQIWNPTLLTLAAARLVKPKAAVENREKESIASLQWYGGGSWKDIDWVCNEKYGWC</sequence>
<dbReference type="InterPro" id="IPR055100">
    <property type="entry name" value="GNAT_LYC1-like"/>
</dbReference>
<dbReference type="KEGG" id="bcom:BAUCODRAFT_116392"/>
<dbReference type="RefSeq" id="XP_007681119.1">
    <property type="nucleotide sequence ID" value="XM_007682929.1"/>
</dbReference>
<evidence type="ECO:0000259" key="1">
    <source>
        <dbReference type="Pfam" id="PF22998"/>
    </source>
</evidence>
<gene>
    <name evidence="2" type="ORF">BAUCODRAFT_116392</name>
</gene>
<evidence type="ECO:0000313" key="2">
    <source>
        <dbReference type="EMBL" id="EMC91586.1"/>
    </source>
</evidence>
<organism evidence="2 3">
    <name type="scientific">Baudoinia panamericana (strain UAMH 10762)</name>
    <name type="common">Angels' share fungus</name>
    <name type="synonym">Baudoinia compniacensis (strain UAMH 10762)</name>
    <dbReference type="NCBI Taxonomy" id="717646"/>
    <lineage>
        <taxon>Eukaryota</taxon>
        <taxon>Fungi</taxon>
        <taxon>Dikarya</taxon>
        <taxon>Ascomycota</taxon>
        <taxon>Pezizomycotina</taxon>
        <taxon>Dothideomycetes</taxon>
        <taxon>Dothideomycetidae</taxon>
        <taxon>Mycosphaerellales</taxon>
        <taxon>Teratosphaeriaceae</taxon>
        <taxon>Baudoinia</taxon>
    </lineage>
</organism>
<dbReference type="AlphaFoldDB" id="M2M4Q1"/>
<dbReference type="eggNOG" id="ENOG502S41G">
    <property type="taxonomic scope" value="Eukaryota"/>
</dbReference>
<dbReference type="InterPro" id="IPR016181">
    <property type="entry name" value="Acyl_CoA_acyltransferase"/>
</dbReference>
<reference evidence="2 3" key="1">
    <citation type="journal article" date="2012" name="PLoS Pathog.">
        <title>Diverse lifestyles and strategies of plant pathogenesis encoded in the genomes of eighteen Dothideomycetes fungi.</title>
        <authorList>
            <person name="Ohm R.A."/>
            <person name="Feau N."/>
            <person name="Henrissat B."/>
            <person name="Schoch C.L."/>
            <person name="Horwitz B.A."/>
            <person name="Barry K.W."/>
            <person name="Condon B.J."/>
            <person name="Copeland A.C."/>
            <person name="Dhillon B."/>
            <person name="Glaser F."/>
            <person name="Hesse C.N."/>
            <person name="Kosti I."/>
            <person name="LaButti K."/>
            <person name="Lindquist E.A."/>
            <person name="Lucas S."/>
            <person name="Salamov A.A."/>
            <person name="Bradshaw R.E."/>
            <person name="Ciuffetti L."/>
            <person name="Hamelin R.C."/>
            <person name="Kema G.H.J."/>
            <person name="Lawrence C."/>
            <person name="Scott J.A."/>
            <person name="Spatafora J.W."/>
            <person name="Turgeon B.G."/>
            <person name="de Wit P.J.G.M."/>
            <person name="Zhong S."/>
            <person name="Goodwin S.B."/>
            <person name="Grigoriev I.V."/>
        </authorList>
    </citation>
    <scope>NUCLEOTIDE SEQUENCE [LARGE SCALE GENOMIC DNA]</scope>
    <source>
        <strain evidence="2 3">UAMH 10762</strain>
    </source>
</reference>
<dbReference type="OMA" id="TCWILVD"/>
<protein>
    <recommendedName>
        <fullName evidence="1">LYC1 C-terminal domain-containing protein</fullName>
    </recommendedName>
</protein>
<dbReference type="PANTHER" id="PTHR34815">
    <property type="entry name" value="LYSINE ACETYLTRANSFERASE"/>
    <property type="match status" value="1"/>
</dbReference>
<dbReference type="OrthoDB" id="2020070at2759"/>
<dbReference type="Pfam" id="PF22998">
    <property type="entry name" value="GNAT_LYC1-like"/>
    <property type="match status" value="1"/>
</dbReference>
<evidence type="ECO:0000313" key="3">
    <source>
        <dbReference type="Proteomes" id="UP000011761"/>
    </source>
</evidence>
<accession>M2M4Q1</accession>
<dbReference type="EMBL" id="KB445563">
    <property type="protein sequence ID" value="EMC91586.1"/>
    <property type="molecule type" value="Genomic_DNA"/>
</dbReference>
<feature type="domain" description="LYC1 C-terminal" evidence="1">
    <location>
        <begin position="168"/>
        <end position="395"/>
    </location>
</feature>
<dbReference type="GeneID" id="19107263"/>
<name>M2M4Q1_BAUPA</name>